<dbReference type="Proteomes" id="UP000659496">
    <property type="component" value="Unassembled WGS sequence"/>
</dbReference>
<gene>
    <name evidence="2" type="ORF">H9659_07265</name>
</gene>
<keyword evidence="1" id="KW-1133">Transmembrane helix</keyword>
<dbReference type="EMBL" id="JACSQY010000004">
    <property type="protein sequence ID" value="MBD7908122.1"/>
    <property type="molecule type" value="Genomic_DNA"/>
</dbReference>
<evidence type="ECO:0000256" key="1">
    <source>
        <dbReference type="SAM" id="Phobius"/>
    </source>
</evidence>
<keyword evidence="1" id="KW-0472">Membrane</keyword>
<reference evidence="2 3" key="1">
    <citation type="submission" date="2020-08" db="EMBL/GenBank/DDBJ databases">
        <title>A Genomic Blueprint of the Chicken Gut Microbiome.</title>
        <authorList>
            <person name="Gilroy R."/>
            <person name="Ravi A."/>
            <person name="Getino M."/>
            <person name="Pursley I."/>
            <person name="Horton D.L."/>
            <person name="Alikhan N.-F."/>
            <person name="Baker D."/>
            <person name="Gharbi K."/>
            <person name="Hall N."/>
            <person name="Watson M."/>
            <person name="Adriaenssens E.M."/>
            <person name="Foster-Nyarko E."/>
            <person name="Jarju S."/>
            <person name="Secka A."/>
            <person name="Antonio M."/>
            <person name="Oren A."/>
            <person name="Chaudhuri R."/>
            <person name="La Ragione R.M."/>
            <person name="Hildebrand F."/>
            <person name="Pallen M.J."/>
        </authorList>
    </citation>
    <scope>NUCLEOTIDE SEQUENCE [LARGE SCALE GENOMIC DNA]</scope>
    <source>
        <strain evidence="2 3">Sa3CUA8</strain>
    </source>
</reference>
<feature type="transmembrane region" description="Helical" evidence="1">
    <location>
        <begin position="43"/>
        <end position="65"/>
    </location>
</feature>
<keyword evidence="1" id="KW-0812">Transmembrane</keyword>
<feature type="transmembrane region" description="Helical" evidence="1">
    <location>
        <begin position="72"/>
        <end position="93"/>
    </location>
</feature>
<comment type="caution">
    <text evidence="2">The sequence shown here is derived from an EMBL/GenBank/DDBJ whole genome shotgun (WGS) entry which is preliminary data.</text>
</comment>
<name>A0ABR8PIY6_9BACL</name>
<keyword evidence="3" id="KW-1185">Reference proteome</keyword>
<organism evidence="2 3">
    <name type="scientific">Sporosarcina gallistercoris</name>
    <dbReference type="NCBI Taxonomy" id="2762245"/>
    <lineage>
        <taxon>Bacteria</taxon>
        <taxon>Bacillati</taxon>
        <taxon>Bacillota</taxon>
        <taxon>Bacilli</taxon>
        <taxon>Bacillales</taxon>
        <taxon>Caryophanaceae</taxon>
        <taxon>Sporosarcina</taxon>
    </lineage>
</organism>
<feature type="transmembrane region" description="Helical" evidence="1">
    <location>
        <begin position="7"/>
        <end position="31"/>
    </location>
</feature>
<evidence type="ECO:0000313" key="2">
    <source>
        <dbReference type="EMBL" id="MBD7908122.1"/>
    </source>
</evidence>
<evidence type="ECO:0000313" key="3">
    <source>
        <dbReference type="Proteomes" id="UP000659496"/>
    </source>
</evidence>
<protein>
    <submittedName>
        <fullName evidence="2">Uncharacterized protein</fullName>
    </submittedName>
</protein>
<dbReference type="RefSeq" id="WP_191689274.1">
    <property type="nucleotide sequence ID" value="NZ_JACSQY010000004.1"/>
</dbReference>
<proteinExistence type="predicted"/>
<sequence>MAITAIYIVLTPILAFLGGLLSYSMMLRLLWRESIGAELGTVVFWGSAFFSIMIPVYFTVVYLLARRFKHNALFLFPVACLLVSFLPVLLIFAPFGSHALFSEQSALVTAFFTAAGIIFGLCSWLFRKFKWRFNQ</sequence>
<accession>A0ABR8PIY6</accession>
<feature type="transmembrane region" description="Helical" evidence="1">
    <location>
        <begin position="105"/>
        <end position="126"/>
    </location>
</feature>